<proteinExistence type="predicted"/>
<evidence type="ECO:0000313" key="3">
    <source>
        <dbReference type="Proteomes" id="UP000724874"/>
    </source>
</evidence>
<evidence type="ECO:0000313" key="2">
    <source>
        <dbReference type="EMBL" id="KAF8905985.1"/>
    </source>
</evidence>
<name>A0A9P5NTN3_GYMJU</name>
<feature type="compositionally biased region" description="Polar residues" evidence="1">
    <location>
        <begin position="114"/>
        <end position="132"/>
    </location>
</feature>
<feature type="compositionally biased region" description="Low complexity" evidence="1">
    <location>
        <begin position="165"/>
        <end position="184"/>
    </location>
</feature>
<feature type="region of interest" description="Disordered" evidence="1">
    <location>
        <begin position="41"/>
        <end position="197"/>
    </location>
</feature>
<feature type="compositionally biased region" description="Low complexity" evidence="1">
    <location>
        <begin position="76"/>
        <end position="113"/>
    </location>
</feature>
<dbReference type="Proteomes" id="UP000724874">
    <property type="component" value="Unassembled WGS sequence"/>
</dbReference>
<accession>A0A9P5NTN3</accession>
<dbReference type="AlphaFoldDB" id="A0A9P5NTN3"/>
<sequence length="222" mass="21999">MAVLEAPALEVEIKVIMAILLMVGTKVLLYPLAAKICVQPNAPAPSRTSEETPTAPVGGSNPTPVPSPTLDAGFNTTSDTGSDTTSVNESNTSSVSTTASASPSSNSQAAAGSTNSGQNSDTANGQTGSISSPVPPGQEPTSFNPSGLPFGADPTGVDGVGIAPSNTASAGSGSGISSTSAATSQGPDASPKEPNSTMCRVSIQFPISILRKQFSVSICTEQ</sequence>
<organism evidence="2 3">
    <name type="scientific">Gymnopilus junonius</name>
    <name type="common">Spectacular rustgill mushroom</name>
    <name type="synonym">Gymnopilus spectabilis subsp. junonius</name>
    <dbReference type="NCBI Taxonomy" id="109634"/>
    <lineage>
        <taxon>Eukaryota</taxon>
        <taxon>Fungi</taxon>
        <taxon>Dikarya</taxon>
        <taxon>Basidiomycota</taxon>
        <taxon>Agaricomycotina</taxon>
        <taxon>Agaricomycetes</taxon>
        <taxon>Agaricomycetidae</taxon>
        <taxon>Agaricales</taxon>
        <taxon>Agaricineae</taxon>
        <taxon>Hymenogastraceae</taxon>
        <taxon>Gymnopilus</taxon>
    </lineage>
</organism>
<gene>
    <name evidence="2" type="ORF">CPB84DRAFT_538601</name>
</gene>
<keyword evidence="3" id="KW-1185">Reference proteome</keyword>
<comment type="caution">
    <text evidence="2">The sequence shown here is derived from an EMBL/GenBank/DDBJ whole genome shotgun (WGS) entry which is preliminary data.</text>
</comment>
<protein>
    <submittedName>
        <fullName evidence="2">Uncharacterized protein</fullName>
    </submittedName>
</protein>
<reference evidence="2" key="1">
    <citation type="submission" date="2020-11" db="EMBL/GenBank/DDBJ databases">
        <authorList>
            <consortium name="DOE Joint Genome Institute"/>
            <person name="Ahrendt S."/>
            <person name="Riley R."/>
            <person name="Andreopoulos W."/>
            <person name="LaButti K."/>
            <person name="Pangilinan J."/>
            <person name="Ruiz-duenas F.J."/>
            <person name="Barrasa J.M."/>
            <person name="Sanchez-Garcia M."/>
            <person name="Camarero S."/>
            <person name="Miyauchi S."/>
            <person name="Serrano A."/>
            <person name="Linde D."/>
            <person name="Babiker R."/>
            <person name="Drula E."/>
            <person name="Ayuso-Fernandez I."/>
            <person name="Pacheco R."/>
            <person name="Padilla G."/>
            <person name="Ferreira P."/>
            <person name="Barriuso J."/>
            <person name="Kellner H."/>
            <person name="Castanera R."/>
            <person name="Alfaro M."/>
            <person name="Ramirez L."/>
            <person name="Pisabarro A.G."/>
            <person name="Kuo A."/>
            <person name="Tritt A."/>
            <person name="Lipzen A."/>
            <person name="He G."/>
            <person name="Yan M."/>
            <person name="Ng V."/>
            <person name="Cullen D."/>
            <person name="Martin F."/>
            <person name="Rosso M.-N."/>
            <person name="Henrissat B."/>
            <person name="Hibbett D."/>
            <person name="Martinez A.T."/>
            <person name="Grigoriev I.V."/>
        </authorList>
    </citation>
    <scope>NUCLEOTIDE SEQUENCE</scope>
    <source>
        <strain evidence="2">AH 44721</strain>
    </source>
</reference>
<evidence type="ECO:0000256" key="1">
    <source>
        <dbReference type="SAM" id="MobiDB-lite"/>
    </source>
</evidence>
<dbReference type="EMBL" id="JADNYJ010000020">
    <property type="protein sequence ID" value="KAF8905985.1"/>
    <property type="molecule type" value="Genomic_DNA"/>
</dbReference>